<evidence type="ECO:0000256" key="1">
    <source>
        <dbReference type="ARBA" id="ARBA00022603"/>
    </source>
</evidence>
<feature type="domain" description="Siroheme biosynthesis protein Met8 C-terminal" evidence="6">
    <location>
        <begin position="229"/>
        <end position="264"/>
    </location>
</feature>
<dbReference type="PROSITE" id="PS00840">
    <property type="entry name" value="SUMT_2"/>
    <property type="match status" value="1"/>
</dbReference>
<dbReference type="AlphaFoldDB" id="A0A1Y2FIJ3"/>
<dbReference type="InterPro" id="IPR014776">
    <property type="entry name" value="4pyrrole_Mease_sub2"/>
</dbReference>
<dbReference type="FunFam" id="3.40.1010.10:FF:000006">
    <property type="entry name" value="Siroheme synthase, putative"/>
    <property type="match status" value="1"/>
</dbReference>
<dbReference type="InterPro" id="IPR014777">
    <property type="entry name" value="4pyrrole_Mease_sub1"/>
</dbReference>
<evidence type="ECO:0000256" key="4">
    <source>
        <dbReference type="RuleBase" id="RU003960"/>
    </source>
</evidence>
<dbReference type="GO" id="GO:0019354">
    <property type="term" value="P:siroheme biosynthetic process"/>
    <property type="evidence" value="ECO:0007669"/>
    <property type="project" value="InterPro"/>
</dbReference>
<sequence length="592" mass="64520">MFPTVSPHDSLLVCLKPAATACFLVIGHNRLAAARCFSALEASYKTYVSYAPGLPVDPELLYRIEQGQVAYLETTEAVVALSQLDQLDVVCVTDTLSNMPQRRSSESCREISDYCKRRRIHLNIVDHTDLNTISFPATHRWRTGNTGHALQVAVNTFGKGCRLGTRIKREIISALPTEIGQAVDNVAAIRTKIAELSVEEEEDNEAPLNSPVQQFSPGNHYFQQESPEEVKIRRMKWVAQVSEYWPIKTLGRLRQQDMDRILADFDGTLHALNLSAPSPAQPHGPPRVLLIGSGPGHPGLLTVAAHNAIKKADLILADKLVPSAVLALVPASTELIIAKKFPGNAERAQQELQELALQFCQEHETGTVIRLKQGDPYIYGRGGEEVLFFRKHGIDAIVIPGISSAIAAPLLFDISVTQRGVSDSLILCTGVGRLGKTSIMPSYKRARTLIVLMGVARIGELLTALTGSPVQDAENVTTTREGDAYPPYLPIALIERGSSKDQRMVLSTLAGIEEAIKRVGDQRPPGMLVIGWCCLALQGEGHVNVTEADGIAAGEAGDRARVQAVLGDAGYLVQEGLRENWQAFLEEQQTIM</sequence>
<dbReference type="Pfam" id="PF14823">
    <property type="entry name" value="Sirohm_synth_C"/>
    <property type="match status" value="1"/>
</dbReference>
<dbReference type="InterPro" id="IPR000878">
    <property type="entry name" value="4pyrrol_Mease"/>
</dbReference>
<dbReference type="RefSeq" id="XP_040726056.1">
    <property type="nucleotide sequence ID" value="XM_040867669.1"/>
</dbReference>
<feature type="domain" description="Tetrapyrrole methylase" evidence="5">
    <location>
        <begin position="288"/>
        <end position="510"/>
    </location>
</feature>
<evidence type="ECO:0000259" key="6">
    <source>
        <dbReference type="Pfam" id="PF14823"/>
    </source>
</evidence>
<dbReference type="InterPro" id="IPR012066">
    <property type="entry name" value="Met1_fungi"/>
</dbReference>
<comment type="similarity">
    <text evidence="4">Belongs to the precorrin methyltransferase family.</text>
</comment>
<comment type="caution">
    <text evidence="7">The sequence shown here is derived from an EMBL/GenBank/DDBJ whole genome shotgun (WGS) entry which is preliminary data.</text>
</comment>
<evidence type="ECO:0000313" key="8">
    <source>
        <dbReference type="Proteomes" id="UP000193685"/>
    </source>
</evidence>
<dbReference type="InterPro" id="IPR006366">
    <property type="entry name" value="CobA/CysG_C"/>
</dbReference>
<dbReference type="Proteomes" id="UP000193685">
    <property type="component" value="Unassembled WGS sequence"/>
</dbReference>
<evidence type="ECO:0000259" key="5">
    <source>
        <dbReference type="Pfam" id="PF00590"/>
    </source>
</evidence>
<accession>A0A1Y2FIJ3</accession>
<evidence type="ECO:0000256" key="3">
    <source>
        <dbReference type="ARBA" id="ARBA00022691"/>
    </source>
</evidence>
<dbReference type="GO" id="GO:0032259">
    <property type="term" value="P:methylation"/>
    <property type="evidence" value="ECO:0007669"/>
    <property type="project" value="UniProtKB-KW"/>
</dbReference>
<dbReference type="Gene3D" id="3.40.50.720">
    <property type="entry name" value="NAD(P)-binding Rossmann-like Domain"/>
    <property type="match status" value="1"/>
</dbReference>
<dbReference type="PIRSF" id="PIRSF036555">
    <property type="entry name" value="SUMT_yeast"/>
    <property type="match status" value="1"/>
</dbReference>
<dbReference type="GO" id="GO:0000103">
    <property type="term" value="P:sulfate assimilation"/>
    <property type="evidence" value="ECO:0007669"/>
    <property type="project" value="InterPro"/>
</dbReference>
<dbReference type="Gene3D" id="3.40.1010.10">
    <property type="entry name" value="Cobalt-precorrin-4 Transmethylase, Domain 1"/>
    <property type="match status" value="1"/>
</dbReference>
<gene>
    <name evidence="7" type="ORF">BCR37DRAFT_346162</name>
</gene>
<keyword evidence="1 4" id="KW-0489">Methyltransferase</keyword>
<keyword evidence="2 4" id="KW-0808">Transferase</keyword>
<dbReference type="SUPFAM" id="SSF53790">
    <property type="entry name" value="Tetrapyrrole methylase"/>
    <property type="match status" value="1"/>
</dbReference>
<dbReference type="GO" id="GO:0004851">
    <property type="term" value="F:uroporphyrin-III C-methyltransferase activity"/>
    <property type="evidence" value="ECO:0007669"/>
    <property type="project" value="InterPro"/>
</dbReference>
<dbReference type="InterPro" id="IPR035996">
    <property type="entry name" value="4pyrrol_Methylase_sf"/>
</dbReference>
<keyword evidence="3" id="KW-0949">S-adenosyl-L-methionine</keyword>
<evidence type="ECO:0000313" key="7">
    <source>
        <dbReference type="EMBL" id="ORY83761.1"/>
    </source>
</evidence>
<dbReference type="PANTHER" id="PTHR45790">
    <property type="entry name" value="SIROHEME SYNTHASE-RELATED"/>
    <property type="match status" value="1"/>
</dbReference>
<protein>
    <submittedName>
        <fullName evidence="7">Tetrapyrrole methylase</fullName>
    </submittedName>
</protein>
<proteinExistence type="inferred from homology"/>
<dbReference type="InterPro" id="IPR028162">
    <property type="entry name" value="Met8_C"/>
</dbReference>
<dbReference type="Gene3D" id="3.30.950.10">
    <property type="entry name" value="Methyltransferase, Cobalt-precorrin-4 Transmethylase, Domain 2"/>
    <property type="match status" value="1"/>
</dbReference>
<dbReference type="OrthoDB" id="508204at2759"/>
<dbReference type="STRING" id="56484.A0A1Y2FIJ3"/>
<dbReference type="EMBL" id="MCFI01000007">
    <property type="protein sequence ID" value="ORY83761.1"/>
    <property type="molecule type" value="Genomic_DNA"/>
</dbReference>
<dbReference type="SUPFAM" id="SSF75615">
    <property type="entry name" value="Siroheme synthase middle domains-like"/>
    <property type="match status" value="1"/>
</dbReference>
<evidence type="ECO:0000256" key="2">
    <source>
        <dbReference type="ARBA" id="ARBA00022679"/>
    </source>
</evidence>
<dbReference type="InterPro" id="IPR003043">
    <property type="entry name" value="Uropor_MeTrfase_CS"/>
</dbReference>
<dbReference type="GeneID" id="63784268"/>
<organism evidence="7 8">
    <name type="scientific">Protomyces lactucae-debilis</name>
    <dbReference type="NCBI Taxonomy" id="2754530"/>
    <lineage>
        <taxon>Eukaryota</taxon>
        <taxon>Fungi</taxon>
        <taxon>Dikarya</taxon>
        <taxon>Ascomycota</taxon>
        <taxon>Taphrinomycotina</taxon>
        <taxon>Taphrinomycetes</taxon>
        <taxon>Taphrinales</taxon>
        <taxon>Protomycetaceae</taxon>
        <taxon>Protomyces</taxon>
    </lineage>
</organism>
<dbReference type="PANTHER" id="PTHR45790:SF6">
    <property type="entry name" value="UROPORPHYRINOGEN-III C-METHYLTRANSFERASE"/>
    <property type="match status" value="1"/>
</dbReference>
<name>A0A1Y2FIJ3_PROLT</name>
<dbReference type="InterPro" id="IPR050161">
    <property type="entry name" value="Siro_Cobalamin_biosynth"/>
</dbReference>
<reference evidence="7 8" key="1">
    <citation type="submission" date="2016-07" db="EMBL/GenBank/DDBJ databases">
        <title>Pervasive Adenine N6-methylation of Active Genes in Fungi.</title>
        <authorList>
            <consortium name="DOE Joint Genome Institute"/>
            <person name="Mondo S.J."/>
            <person name="Dannebaum R.O."/>
            <person name="Kuo R.C."/>
            <person name="Labutti K."/>
            <person name="Haridas S."/>
            <person name="Kuo A."/>
            <person name="Salamov A."/>
            <person name="Ahrendt S.R."/>
            <person name="Lipzen A."/>
            <person name="Sullivan W."/>
            <person name="Andreopoulos W.B."/>
            <person name="Clum A."/>
            <person name="Lindquist E."/>
            <person name="Daum C."/>
            <person name="Ramamoorthy G.K."/>
            <person name="Gryganskyi A."/>
            <person name="Culley D."/>
            <person name="Magnuson J.K."/>
            <person name="James T.Y."/>
            <person name="O'Malley M.A."/>
            <person name="Stajich J.E."/>
            <person name="Spatafora J.W."/>
            <person name="Visel A."/>
            <person name="Grigoriev I.V."/>
        </authorList>
    </citation>
    <scope>NUCLEOTIDE SEQUENCE [LARGE SCALE GENOMIC DNA]</scope>
    <source>
        <strain evidence="7 8">12-1054</strain>
    </source>
</reference>
<dbReference type="Pfam" id="PF00590">
    <property type="entry name" value="TP_methylase"/>
    <property type="match status" value="1"/>
</dbReference>
<dbReference type="OMA" id="TPCAIVE"/>
<dbReference type="CDD" id="cd11642">
    <property type="entry name" value="SUMT"/>
    <property type="match status" value="1"/>
</dbReference>
<keyword evidence="8" id="KW-1185">Reference proteome</keyword>